<comment type="caution">
    <text evidence="2">The sequence shown here is derived from an EMBL/GenBank/DDBJ whole genome shotgun (WGS) entry which is preliminary data.</text>
</comment>
<accession>A0ABV3ZNF3</accession>
<dbReference type="PANTHER" id="PTHR43610">
    <property type="entry name" value="BLL6696 PROTEIN"/>
    <property type="match status" value="1"/>
</dbReference>
<protein>
    <submittedName>
        <fullName evidence="2">GNAT family protein</fullName>
        <ecNumber evidence="2">2.-.-.-</ecNumber>
    </submittedName>
</protein>
<organism evidence="2 3">
    <name type="scientific">Danxiaibacter flavus</name>
    <dbReference type="NCBI Taxonomy" id="3049108"/>
    <lineage>
        <taxon>Bacteria</taxon>
        <taxon>Pseudomonadati</taxon>
        <taxon>Bacteroidota</taxon>
        <taxon>Chitinophagia</taxon>
        <taxon>Chitinophagales</taxon>
        <taxon>Chitinophagaceae</taxon>
        <taxon>Danxiaibacter</taxon>
    </lineage>
</organism>
<dbReference type="SUPFAM" id="SSF55729">
    <property type="entry name" value="Acyl-CoA N-acyltransferases (Nat)"/>
    <property type="match status" value="1"/>
</dbReference>
<dbReference type="RefSeq" id="WP_369332055.1">
    <property type="nucleotide sequence ID" value="NZ_JAULBC010000009.1"/>
</dbReference>
<sequence>MPVLESFPENIILENERVLLRPLSMDDHPNLLPFALNEPHIWKFSLVSAAGVEGLRNYMKLAIDGRNEGKEYPFIVYDKLQEKYAGTTRFYDINLPFQTLQLGYTWYGKDFQGTGLNRHCKYLLLKYAFETLQMERVEFRADVLNSRSVAAMKRIGCTVDGILRSNMPNRDGGRRDSIVLSILKEEWNFRIKEHLKELLEW</sequence>
<evidence type="ECO:0000313" key="2">
    <source>
        <dbReference type="EMBL" id="MEX6690644.1"/>
    </source>
</evidence>
<reference evidence="2 3" key="1">
    <citation type="submission" date="2023-07" db="EMBL/GenBank/DDBJ databases">
        <authorList>
            <person name="Lian W.-H."/>
        </authorList>
    </citation>
    <scope>NUCLEOTIDE SEQUENCE [LARGE SCALE GENOMIC DNA]</scope>
    <source>
        <strain evidence="2 3">SYSU DXS3180</strain>
    </source>
</reference>
<dbReference type="GO" id="GO:0016740">
    <property type="term" value="F:transferase activity"/>
    <property type="evidence" value="ECO:0007669"/>
    <property type="project" value="UniProtKB-KW"/>
</dbReference>
<dbReference type="Proteomes" id="UP001560573">
    <property type="component" value="Unassembled WGS sequence"/>
</dbReference>
<dbReference type="EC" id="2.-.-.-" evidence="2"/>
<dbReference type="EMBL" id="JAULBC010000009">
    <property type="protein sequence ID" value="MEX6690644.1"/>
    <property type="molecule type" value="Genomic_DNA"/>
</dbReference>
<gene>
    <name evidence="2" type="ORF">QTN47_24265</name>
</gene>
<dbReference type="Pfam" id="PF13302">
    <property type="entry name" value="Acetyltransf_3"/>
    <property type="match status" value="1"/>
</dbReference>
<evidence type="ECO:0000313" key="3">
    <source>
        <dbReference type="Proteomes" id="UP001560573"/>
    </source>
</evidence>
<dbReference type="PANTHER" id="PTHR43610:SF1">
    <property type="entry name" value="N-ACETYLTRANSFERASE DOMAIN-CONTAINING PROTEIN"/>
    <property type="match status" value="1"/>
</dbReference>
<proteinExistence type="predicted"/>
<feature type="domain" description="N-acetyltransferase" evidence="1">
    <location>
        <begin position="17"/>
        <end position="158"/>
    </location>
</feature>
<keyword evidence="2" id="KW-0808">Transferase</keyword>
<dbReference type="InterPro" id="IPR000182">
    <property type="entry name" value="GNAT_dom"/>
</dbReference>
<evidence type="ECO:0000259" key="1">
    <source>
        <dbReference type="Pfam" id="PF13302"/>
    </source>
</evidence>
<dbReference type="InterPro" id="IPR016181">
    <property type="entry name" value="Acyl_CoA_acyltransferase"/>
</dbReference>
<name>A0ABV3ZNF3_9BACT</name>
<dbReference type="Gene3D" id="3.40.630.30">
    <property type="match status" value="1"/>
</dbReference>
<keyword evidence="3" id="KW-1185">Reference proteome</keyword>